<protein>
    <submittedName>
        <fullName evidence="4">Reelin domain-containing protein</fullName>
    </submittedName>
</protein>
<evidence type="ECO:0000256" key="1">
    <source>
        <dbReference type="SAM" id="MobiDB-lite"/>
    </source>
</evidence>
<evidence type="ECO:0000313" key="2">
    <source>
        <dbReference type="EMBL" id="VDK75243.1"/>
    </source>
</evidence>
<reference evidence="2 3" key="2">
    <citation type="submission" date="2018-08" db="EMBL/GenBank/DDBJ databases">
        <authorList>
            <person name="Laetsch R D."/>
            <person name="Stevens L."/>
            <person name="Kumar S."/>
            <person name="Blaxter L. M."/>
        </authorList>
    </citation>
    <scope>NUCLEOTIDE SEQUENCE [LARGE SCALE GENOMIC DNA]</scope>
</reference>
<accession>A0A182EA51</accession>
<organism evidence="4">
    <name type="scientific">Onchocerca ochengi</name>
    <name type="common">Filarial nematode worm</name>
    <dbReference type="NCBI Taxonomy" id="42157"/>
    <lineage>
        <taxon>Eukaryota</taxon>
        <taxon>Metazoa</taxon>
        <taxon>Ecdysozoa</taxon>
        <taxon>Nematoda</taxon>
        <taxon>Chromadorea</taxon>
        <taxon>Rhabditida</taxon>
        <taxon>Spirurina</taxon>
        <taxon>Spiruromorpha</taxon>
        <taxon>Filarioidea</taxon>
        <taxon>Onchocercidae</taxon>
        <taxon>Onchocerca</taxon>
    </lineage>
</organism>
<name>A0A182EA51_ONCOC</name>
<sequence length="89" mass="9813">MDPSEFPTYGEFGFSVPQEPCNKDIFSHSADKNMRAQTIIIRWVVPECKTILIALLLNIELVGAGQTKRGGPYRLAGRPHSTWPGPAST</sequence>
<dbReference type="WBParaSite" id="nOo.2.0.1.t04921-RA">
    <property type="protein sequence ID" value="nOo.2.0.1.t04921-RA"/>
    <property type="gene ID" value="nOo.2.0.1.g04921"/>
</dbReference>
<dbReference type="EMBL" id="UYRW01001208">
    <property type="protein sequence ID" value="VDK75243.1"/>
    <property type="molecule type" value="Genomic_DNA"/>
</dbReference>
<feature type="region of interest" description="Disordered" evidence="1">
    <location>
        <begin position="70"/>
        <end position="89"/>
    </location>
</feature>
<gene>
    <name evidence="2" type="ORF">NOO_LOCUS4921</name>
</gene>
<dbReference type="AlphaFoldDB" id="A0A182EA51"/>
<keyword evidence="3" id="KW-1185">Reference proteome</keyword>
<proteinExistence type="predicted"/>
<evidence type="ECO:0000313" key="4">
    <source>
        <dbReference type="WBParaSite" id="nOo.2.0.1.t04921-RA"/>
    </source>
</evidence>
<reference evidence="4" key="1">
    <citation type="submission" date="2016-06" db="UniProtKB">
        <authorList>
            <consortium name="WormBaseParasite"/>
        </authorList>
    </citation>
    <scope>IDENTIFICATION</scope>
</reference>
<evidence type="ECO:0000313" key="3">
    <source>
        <dbReference type="Proteomes" id="UP000271087"/>
    </source>
</evidence>
<dbReference type="Proteomes" id="UP000271087">
    <property type="component" value="Unassembled WGS sequence"/>
</dbReference>